<feature type="chain" id="PRO_5005639443" description="Biopolymer transporter Tol" evidence="2">
    <location>
        <begin position="33"/>
        <end position="194"/>
    </location>
</feature>
<dbReference type="AlphaFoldDB" id="A0A0M2PQM2"/>
<dbReference type="EMBL" id="AJTX02000006">
    <property type="protein sequence ID" value="KKI98830.1"/>
    <property type="molecule type" value="Genomic_DNA"/>
</dbReference>
<keyword evidence="4" id="KW-1185">Reference proteome</keyword>
<dbReference type="PANTHER" id="PTHR36842:SF2">
    <property type="entry name" value="SLR0505 PROTEIN"/>
    <property type="match status" value="1"/>
</dbReference>
<name>A0A0M2PQM2_PROHO</name>
<keyword evidence="2" id="KW-0732">Signal</keyword>
<comment type="similarity">
    <text evidence="1">Belongs to the TolB family.</text>
</comment>
<dbReference type="SUPFAM" id="SSF82171">
    <property type="entry name" value="DPP6 N-terminal domain-like"/>
    <property type="match status" value="1"/>
</dbReference>
<dbReference type="PROSITE" id="PS51257">
    <property type="entry name" value="PROKAR_LIPOPROTEIN"/>
    <property type="match status" value="1"/>
</dbReference>
<dbReference type="Proteomes" id="UP000034681">
    <property type="component" value="Unassembled WGS sequence"/>
</dbReference>
<feature type="signal peptide" evidence="2">
    <location>
        <begin position="1"/>
        <end position="32"/>
    </location>
</feature>
<comment type="caution">
    <text evidence="3">The sequence shown here is derived from an EMBL/GenBank/DDBJ whole genome shotgun (WGS) entry which is preliminary data.</text>
</comment>
<dbReference type="OrthoDB" id="459216at2"/>
<gene>
    <name evidence="3" type="ORF">PROH_13330</name>
</gene>
<dbReference type="Pfam" id="PF07676">
    <property type="entry name" value="PD40"/>
    <property type="match status" value="2"/>
</dbReference>
<dbReference type="InterPro" id="IPR011659">
    <property type="entry name" value="WD40"/>
</dbReference>
<dbReference type="RefSeq" id="WP_017712276.1">
    <property type="nucleotide sequence ID" value="NZ_KB235937.1"/>
</dbReference>
<evidence type="ECO:0000256" key="2">
    <source>
        <dbReference type="SAM" id="SignalP"/>
    </source>
</evidence>
<organism evidence="3 4">
    <name type="scientific">Prochlorothrix hollandica PCC 9006 = CALU 1027</name>
    <dbReference type="NCBI Taxonomy" id="317619"/>
    <lineage>
        <taxon>Bacteria</taxon>
        <taxon>Bacillati</taxon>
        <taxon>Cyanobacteriota</taxon>
        <taxon>Cyanophyceae</taxon>
        <taxon>Prochlorotrichales</taxon>
        <taxon>Prochlorotrichaceae</taxon>
        <taxon>Prochlorothrix</taxon>
    </lineage>
</organism>
<dbReference type="InterPro" id="IPR011042">
    <property type="entry name" value="6-blade_b-propeller_TolB-like"/>
</dbReference>
<evidence type="ECO:0000313" key="3">
    <source>
        <dbReference type="EMBL" id="KKI98830.1"/>
    </source>
</evidence>
<evidence type="ECO:0000256" key="1">
    <source>
        <dbReference type="ARBA" id="ARBA00009820"/>
    </source>
</evidence>
<dbReference type="STRING" id="317619.GCA_000332315_01796"/>
<dbReference type="eggNOG" id="COG0823">
    <property type="taxonomic scope" value="Bacteria"/>
</dbReference>
<accession>A0A0M2PQM2</accession>
<protein>
    <recommendedName>
        <fullName evidence="5">Biopolymer transporter Tol</fullName>
    </recommendedName>
</protein>
<evidence type="ECO:0008006" key="5">
    <source>
        <dbReference type="Google" id="ProtNLM"/>
    </source>
</evidence>
<sequence>MTSRQPPFLRALTGCRRHALGLALGVSSVILAACTGPSSDNFSTLNSRYHDSQPALSGDGRLVAYVSNRGGGSQLVLFDLRANRFVPLPGLNRRDQLVESPSLSRTGRYLVYLAQDRGRLEVKLYDRASQQTRSLSQGYRGWIRKPSISPDGRYVTVETARRGQWDIEVFDRGLGIEPDLGQGNASVTPPVTNP</sequence>
<dbReference type="PANTHER" id="PTHR36842">
    <property type="entry name" value="PROTEIN TOLB HOMOLOG"/>
    <property type="match status" value="1"/>
</dbReference>
<proteinExistence type="inferred from homology"/>
<dbReference type="Gene3D" id="2.120.10.30">
    <property type="entry name" value="TolB, C-terminal domain"/>
    <property type="match status" value="1"/>
</dbReference>
<evidence type="ECO:0000313" key="4">
    <source>
        <dbReference type="Proteomes" id="UP000034681"/>
    </source>
</evidence>
<reference evidence="3" key="1">
    <citation type="submission" date="2012-04" db="EMBL/GenBank/DDBJ databases">
        <authorList>
            <person name="Borisov I.G."/>
            <person name="Ivanikova N.V."/>
            <person name="Pinevich A.V."/>
        </authorList>
    </citation>
    <scope>NUCLEOTIDE SEQUENCE</scope>
    <source>
        <strain evidence="3">CALU 1027</strain>
    </source>
</reference>